<dbReference type="Gene3D" id="3.40.50.720">
    <property type="entry name" value="NAD(P)-binding Rossmann-like Domain"/>
    <property type="match status" value="2"/>
</dbReference>
<comment type="caution">
    <text evidence="5">The sequence shown here is derived from an EMBL/GenBank/DDBJ whole genome shotgun (WGS) entry which is preliminary data.</text>
</comment>
<dbReference type="AlphaFoldDB" id="A0A3B9GYB7"/>
<dbReference type="InterPro" id="IPR006140">
    <property type="entry name" value="D-isomer_DH_NAD-bd"/>
</dbReference>
<dbReference type="GO" id="GO:0016491">
    <property type="term" value="F:oxidoreductase activity"/>
    <property type="evidence" value="ECO:0007669"/>
    <property type="project" value="UniProtKB-KW"/>
</dbReference>
<reference evidence="5 6" key="1">
    <citation type="journal article" date="2018" name="Nat. Biotechnol.">
        <title>A standardized bacterial taxonomy based on genome phylogeny substantially revises the tree of life.</title>
        <authorList>
            <person name="Parks D.H."/>
            <person name="Chuvochina M."/>
            <person name="Waite D.W."/>
            <person name="Rinke C."/>
            <person name="Skarshewski A."/>
            <person name="Chaumeil P.A."/>
            <person name="Hugenholtz P."/>
        </authorList>
    </citation>
    <scope>NUCLEOTIDE SEQUENCE [LARGE SCALE GENOMIC DNA]</scope>
    <source>
        <strain evidence="5">UBA8733</strain>
    </source>
</reference>
<dbReference type="PANTHER" id="PTHR42789:SF1">
    <property type="entry name" value="D-ISOMER SPECIFIC 2-HYDROXYACID DEHYDROGENASE FAMILY PROTEIN (AFU_ORTHOLOGUE AFUA_6G10090)"/>
    <property type="match status" value="1"/>
</dbReference>
<evidence type="ECO:0000256" key="3">
    <source>
        <dbReference type="ARBA" id="ARBA00023027"/>
    </source>
</evidence>
<evidence type="ECO:0000256" key="1">
    <source>
        <dbReference type="ARBA" id="ARBA00005854"/>
    </source>
</evidence>
<evidence type="ECO:0000259" key="4">
    <source>
        <dbReference type="Pfam" id="PF02826"/>
    </source>
</evidence>
<dbReference type="InterPro" id="IPR050857">
    <property type="entry name" value="D-2-hydroxyacid_DH"/>
</dbReference>
<sequence length="123" mass="12828">AHLVSLHTPLRVETANMFDTEAFAAMRPGALLVNTARAGLIDEAALVHALERGVVAGAALDLFSPEAPTGPLSRDPRVILTPHLGGSTEEALARTARAAAKNVITALNGIQPDTALSPKEYRA</sequence>
<keyword evidence="2" id="KW-0560">Oxidoreductase</keyword>
<protein>
    <submittedName>
        <fullName evidence="5">3-phosphoglycerate dehydrogenase</fullName>
    </submittedName>
</protein>
<evidence type="ECO:0000256" key="2">
    <source>
        <dbReference type="ARBA" id="ARBA00023002"/>
    </source>
</evidence>
<dbReference type="InterPro" id="IPR036291">
    <property type="entry name" value="NAD(P)-bd_dom_sf"/>
</dbReference>
<evidence type="ECO:0000313" key="5">
    <source>
        <dbReference type="EMBL" id="HAE27443.1"/>
    </source>
</evidence>
<dbReference type="SUPFAM" id="SSF51735">
    <property type="entry name" value="NAD(P)-binding Rossmann-fold domains"/>
    <property type="match status" value="1"/>
</dbReference>
<dbReference type="EMBL" id="DMAN01000215">
    <property type="protein sequence ID" value="HAE27443.1"/>
    <property type="molecule type" value="Genomic_DNA"/>
</dbReference>
<feature type="domain" description="D-isomer specific 2-hydroxyacid dehydrogenase NAD-binding" evidence="4">
    <location>
        <begin position="1"/>
        <end position="85"/>
    </location>
</feature>
<feature type="non-terminal residue" evidence="5">
    <location>
        <position position="1"/>
    </location>
</feature>
<dbReference type="PANTHER" id="PTHR42789">
    <property type="entry name" value="D-ISOMER SPECIFIC 2-HYDROXYACID DEHYDROGENASE FAMILY PROTEIN (AFU_ORTHOLOGUE AFUA_6G10090)"/>
    <property type="match status" value="1"/>
</dbReference>
<comment type="similarity">
    <text evidence="1">Belongs to the D-isomer specific 2-hydroxyacid dehydrogenase family.</text>
</comment>
<keyword evidence="3" id="KW-0520">NAD</keyword>
<gene>
    <name evidence="5" type="ORF">DCG58_09805</name>
</gene>
<dbReference type="GO" id="GO:0051287">
    <property type="term" value="F:NAD binding"/>
    <property type="evidence" value="ECO:0007669"/>
    <property type="project" value="InterPro"/>
</dbReference>
<organism evidence="5 6">
    <name type="scientific">Hyphomonas adhaerens</name>
    <dbReference type="NCBI Taxonomy" id="81029"/>
    <lineage>
        <taxon>Bacteria</taxon>
        <taxon>Pseudomonadati</taxon>
        <taxon>Pseudomonadota</taxon>
        <taxon>Alphaproteobacteria</taxon>
        <taxon>Hyphomonadales</taxon>
        <taxon>Hyphomonadaceae</taxon>
        <taxon>Hyphomonas</taxon>
    </lineage>
</organism>
<proteinExistence type="inferred from homology"/>
<accession>A0A3B9GYB7</accession>
<dbReference type="Proteomes" id="UP000259610">
    <property type="component" value="Unassembled WGS sequence"/>
</dbReference>
<dbReference type="Pfam" id="PF02826">
    <property type="entry name" value="2-Hacid_dh_C"/>
    <property type="match status" value="1"/>
</dbReference>
<evidence type="ECO:0000313" key="6">
    <source>
        <dbReference type="Proteomes" id="UP000259610"/>
    </source>
</evidence>
<name>A0A3B9GYB7_9PROT</name>